<evidence type="ECO:0000259" key="1">
    <source>
        <dbReference type="PROSITE" id="PS50921"/>
    </source>
</evidence>
<dbReference type="EMBL" id="CP009110">
    <property type="protein sequence ID" value="AIJ25014.1"/>
    <property type="molecule type" value="Genomic_DNA"/>
</dbReference>
<dbReference type="PROSITE" id="PS50921">
    <property type="entry name" value="ANTAR"/>
    <property type="match status" value="1"/>
</dbReference>
<sequence>MSTPRKPDPLSDLPAGQSADQVGMYHWDIRAAKWTWSSEIHLMYGYQPGSVEPGLDLVTKHGHPTDRRQLAAVFDEARRTGQPFSAQQRILAADESTRAVVVVGDVEEEDGEVVGVHGYYVDLTTARIREAEQLSELAGEAAGLQRAMASRATIEQAKGMIMLAYGHDSAGAFELLIRVSQQSNVKLRDLADRLVEAVHASGQPPAQARDHLETILARLSAAEDV</sequence>
<feature type="domain" description="ANTAR" evidence="1">
    <location>
        <begin position="134"/>
        <end position="195"/>
    </location>
</feature>
<dbReference type="InterPro" id="IPR005561">
    <property type="entry name" value="ANTAR"/>
</dbReference>
<proteinExistence type="predicted"/>
<dbReference type="PATRIC" id="fig|1068978.7.peg.5291"/>
<dbReference type="AlphaFoldDB" id="A0A076MWA0"/>
<dbReference type="InterPro" id="IPR011006">
    <property type="entry name" value="CheY-like_superfamily"/>
</dbReference>
<dbReference type="InterPro" id="IPR035965">
    <property type="entry name" value="PAS-like_dom_sf"/>
</dbReference>
<dbReference type="SUPFAM" id="SSF52172">
    <property type="entry name" value="CheY-like"/>
    <property type="match status" value="1"/>
</dbReference>
<dbReference type="Gene3D" id="3.30.450.20">
    <property type="entry name" value="PAS domain"/>
    <property type="match status" value="1"/>
</dbReference>
<dbReference type="GO" id="GO:0003723">
    <property type="term" value="F:RNA binding"/>
    <property type="evidence" value="ECO:0007669"/>
    <property type="project" value="InterPro"/>
</dbReference>
<name>A0A076MWA0_AMYME</name>
<protein>
    <submittedName>
        <fullName evidence="2">ANTAR domain protein</fullName>
    </submittedName>
</protein>
<dbReference type="InterPro" id="IPR036388">
    <property type="entry name" value="WH-like_DNA-bd_sf"/>
</dbReference>
<dbReference type="STRING" id="1068978.AMETH_4922"/>
<organism evidence="2 3">
    <name type="scientific">Amycolatopsis methanolica 239</name>
    <dbReference type="NCBI Taxonomy" id="1068978"/>
    <lineage>
        <taxon>Bacteria</taxon>
        <taxon>Bacillati</taxon>
        <taxon>Actinomycetota</taxon>
        <taxon>Actinomycetes</taxon>
        <taxon>Pseudonocardiales</taxon>
        <taxon>Pseudonocardiaceae</taxon>
        <taxon>Amycolatopsis</taxon>
        <taxon>Amycolatopsis methanolica group</taxon>
    </lineage>
</organism>
<gene>
    <name evidence="2" type="ORF">AMETH_4922</name>
</gene>
<keyword evidence="3" id="KW-1185">Reference proteome</keyword>
<dbReference type="HOGENOM" id="CLU_079046_1_0_11"/>
<dbReference type="Pfam" id="PF08447">
    <property type="entry name" value="PAS_3"/>
    <property type="match status" value="1"/>
</dbReference>
<dbReference type="Proteomes" id="UP000062973">
    <property type="component" value="Chromosome"/>
</dbReference>
<dbReference type="SUPFAM" id="SSF55785">
    <property type="entry name" value="PYP-like sensor domain (PAS domain)"/>
    <property type="match status" value="1"/>
</dbReference>
<dbReference type="Pfam" id="PF03861">
    <property type="entry name" value="ANTAR"/>
    <property type="match status" value="1"/>
</dbReference>
<reference evidence="2 3" key="1">
    <citation type="submission" date="2014-07" db="EMBL/GenBank/DDBJ databases">
        <title>Whole Genome Sequence of the Amycolatopsis methanolica 239.</title>
        <authorList>
            <person name="Tang B."/>
        </authorList>
    </citation>
    <scope>NUCLEOTIDE SEQUENCE [LARGE SCALE GENOMIC DNA]</scope>
    <source>
        <strain evidence="2 3">239</strain>
    </source>
</reference>
<dbReference type="eggNOG" id="COG1366">
    <property type="taxonomic scope" value="Bacteria"/>
</dbReference>
<dbReference type="InterPro" id="IPR013655">
    <property type="entry name" value="PAS_fold_3"/>
</dbReference>
<evidence type="ECO:0000313" key="2">
    <source>
        <dbReference type="EMBL" id="AIJ25014.1"/>
    </source>
</evidence>
<accession>A0A076MWA0</accession>
<dbReference type="SMART" id="SM01012">
    <property type="entry name" value="ANTAR"/>
    <property type="match status" value="1"/>
</dbReference>
<evidence type="ECO:0000313" key="3">
    <source>
        <dbReference type="Proteomes" id="UP000062973"/>
    </source>
</evidence>
<dbReference type="RefSeq" id="WP_017983850.1">
    <property type="nucleotide sequence ID" value="NZ_AQUL01000001.1"/>
</dbReference>
<dbReference type="Gene3D" id="1.10.10.10">
    <property type="entry name" value="Winged helix-like DNA-binding domain superfamily/Winged helix DNA-binding domain"/>
    <property type="match status" value="1"/>
</dbReference>
<dbReference type="KEGG" id="amq:AMETH_4922"/>
<dbReference type="OrthoDB" id="3787288at2"/>